<dbReference type="InterPro" id="IPR005182">
    <property type="entry name" value="YdbS-like_PH"/>
</dbReference>
<name>A0A7J9UUX8_9MICO</name>
<sequence length="69" mass="7578">VLRRSGRDIPLTRINDVAFEQGIVDRLVGAGTLKISAASEQGTLTFVDIPHVHQTSLRINEQVRAVQGR</sequence>
<proteinExistence type="predicted"/>
<reference evidence="2 3" key="1">
    <citation type="submission" date="2019-10" db="EMBL/GenBank/DDBJ databases">
        <title>Georgenia wutianyii sp. nov. and Georgenia yuyongxinii sp. nov. isolated from plateau pika (Ochotona curzoniae) in the Qinghai-Tibet plateau of China.</title>
        <authorList>
            <person name="Tian Z."/>
        </authorList>
    </citation>
    <scope>NUCLEOTIDE SEQUENCE [LARGE SCALE GENOMIC DNA]</scope>
    <source>
        <strain evidence="2 3">JCM 15130</strain>
    </source>
</reference>
<evidence type="ECO:0000313" key="2">
    <source>
        <dbReference type="EMBL" id="MPV88407.1"/>
    </source>
</evidence>
<protein>
    <submittedName>
        <fullName evidence="2">PH domain-containing protein</fullName>
    </submittedName>
</protein>
<accession>A0A7J9UUX8</accession>
<dbReference type="Proteomes" id="UP000429644">
    <property type="component" value="Unassembled WGS sequence"/>
</dbReference>
<evidence type="ECO:0000313" key="3">
    <source>
        <dbReference type="Proteomes" id="UP000429644"/>
    </source>
</evidence>
<feature type="domain" description="YdbS-like PH" evidence="1">
    <location>
        <begin position="1"/>
        <end position="54"/>
    </location>
</feature>
<organism evidence="2 3">
    <name type="scientific">Georgenia ruanii</name>
    <dbReference type="NCBI Taxonomy" id="348442"/>
    <lineage>
        <taxon>Bacteria</taxon>
        <taxon>Bacillati</taxon>
        <taxon>Actinomycetota</taxon>
        <taxon>Actinomycetes</taxon>
        <taxon>Micrococcales</taxon>
        <taxon>Bogoriellaceae</taxon>
        <taxon>Georgenia</taxon>
    </lineage>
</organism>
<dbReference type="Pfam" id="PF03703">
    <property type="entry name" value="bPH_2"/>
    <property type="match status" value="1"/>
</dbReference>
<keyword evidence="3" id="KW-1185">Reference proteome</keyword>
<dbReference type="AlphaFoldDB" id="A0A7J9UUX8"/>
<dbReference type="EMBL" id="WHPD01001525">
    <property type="protein sequence ID" value="MPV88407.1"/>
    <property type="molecule type" value="Genomic_DNA"/>
</dbReference>
<evidence type="ECO:0000259" key="1">
    <source>
        <dbReference type="Pfam" id="PF03703"/>
    </source>
</evidence>
<comment type="caution">
    <text evidence="2">The sequence shown here is derived from an EMBL/GenBank/DDBJ whole genome shotgun (WGS) entry which is preliminary data.</text>
</comment>
<feature type="non-terminal residue" evidence="2">
    <location>
        <position position="1"/>
    </location>
</feature>
<gene>
    <name evidence="2" type="ORF">GB882_06990</name>
</gene>